<dbReference type="InterPro" id="IPR008480">
    <property type="entry name" value="DUF761_pln"/>
</dbReference>
<accession>A0ABS8S0C6</accession>
<protein>
    <submittedName>
        <fullName evidence="3">Uncharacterized protein</fullName>
    </submittedName>
</protein>
<comment type="caution">
    <text evidence="3">The sequence shown here is derived from an EMBL/GenBank/DDBJ whole genome shotgun (WGS) entry which is preliminary data.</text>
</comment>
<dbReference type="Pfam" id="PF05553">
    <property type="entry name" value="DUF761"/>
    <property type="match status" value="1"/>
</dbReference>
<evidence type="ECO:0000256" key="2">
    <source>
        <dbReference type="SAM" id="Phobius"/>
    </source>
</evidence>
<dbReference type="PANTHER" id="PTHR36887">
    <property type="entry name" value="OS01G0532300 PROTEIN"/>
    <property type="match status" value="1"/>
</dbReference>
<organism evidence="3 4">
    <name type="scientific">Datura stramonium</name>
    <name type="common">Jimsonweed</name>
    <name type="synonym">Common thornapple</name>
    <dbReference type="NCBI Taxonomy" id="4076"/>
    <lineage>
        <taxon>Eukaryota</taxon>
        <taxon>Viridiplantae</taxon>
        <taxon>Streptophyta</taxon>
        <taxon>Embryophyta</taxon>
        <taxon>Tracheophyta</taxon>
        <taxon>Spermatophyta</taxon>
        <taxon>Magnoliopsida</taxon>
        <taxon>eudicotyledons</taxon>
        <taxon>Gunneridae</taxon>
        <taxon>Pentapetalae</taxon>
        <taxon>asterids</taxon>
        <taxon>lamiids</taxon>
        <taxon>Solanales</taxon>
        <taxon>Solanaceae</taxon>
        <taxon>Solanoideae</taxon>
        <taxon>Datureae</taxon>
        <taxon>Datura</taxon>
    </lineage>
</organism>
<keyword evidence="2" id="KW-0812">Transmembrane</keyword>
<feature type="compositionally biased region" description="Low complexity" evidence="1">
    <location>
        <begin position="87"/>
        <end position="99"/>
    </location>
</feature>
<feature type="transmembrane region" description="Helical" evidence="2">
    <location>
        <begin position="33"/>
        <end position="55"/>
    </location>
</feature>
<name>A0ABS8S0C6_DATST</name>
<keyword evidence="4" id="KW-1185">Reference proteome</keyword>
<gene>
    <name evidence="3" type="ORF">HAX54_016545</name>
</gene>
<reference evidence="3 4" key="1">
    <citation type="journal article" date="2021" name="BMC Genomics">
        <title>Datura genome reveals duplications of psychoactive alkaloid biosynthetic genes and high mutation rate following tissue culture.</title>
        <authorList>
            <person name="Rajewski A."/>
            <person name="Carter-House D."/>
            <person name="Stajich J."/>
            <person name="Litt A."/>
        </authorList>
    </citation>
    <scope>NUCLEOTIDE SEQUENCE [LARGE SCALE GENOMIC DNA]</scope>
    <source>
        <strain evidence="3">AR-01</strain>
    </source>
</reference>
<sequence length="205" mass="22996">MDKIMKSQILKLLLIAIFVLMTPLISSSQRTSYLYFIVNLLIISLGADAGLISFFSKSQNNNTNNLPSVISQVRSGFSESQNDDKISSPPLSPHTTTTSIKQQKVSPKVVEKCVSEKIVGVTKLAEKDEVKLQKCPSTPSLFFIWSDEDSSEVKEEEEEEISGQELFNKAETFIGNFYNQLKMQREESVESLKGVRFDSDLKICV</sequence>
<dbReference type="Proteomes" id="UP000823775">
    <property type="component" value="Unassembled WGS sequence"/>
</dbReference>
<feature type="transmembrane region" description="Helical" evidence="2">
    <location>
        <begin position="9"/>
        <end position="27"/>
    </location>
</feature>
<proteinExistence type="predicted"/>
<evidence type="ECO:0000313" key="3">
    <source>
        <dbReference type="EMBL" id="MCD7452438.1"/>
    </source>
</evidence>
<dbReference type="EMBL" id="JACEIK010000207">
    <property type="protein sequence ID" value="MCD7452438.1"/>
    <property type="molecule type" value="Genomic_DNA"/>
</dbReference>
<feature type="region of interest" description="Disordered" evidence="1">
    <location>
        <begin position="79"/>
        <end position="103"/>
    </location>
</feature>
<evidence type="ECO:0000256" key="1">
    <source>
        <dbReference type="SAM" id="MobiDB-lite"/>
    </source>
</evidence>
<evidence type="ECO:0000313" key="4">
    <source>
        <dbReference type="Proteomes" id="UP000823775"/>
    </source>
</evidence>
<keyword evidence="2" id="KW-1133">Transmembrane helix</keyword>
<dbReference type="PANTHER" id="PTHR36887:SF1">
    <property type="entry name" value="OS01G0532300 PROTEIN"/>
    <property type="match status" value="1"/>
</dbReference>
<keyword evidence="2" id="KW-0472">Membrane</keyword>